<dbReference type="PANTHER" id="PTHR42714:SF3">
    <property type="entry name" value="HFLX-TYPE G DOMAIN-CONTAINING PROTEIN"/>
    <property type="match status" value="1"/>
</dbReference>
<evidence type="ECO:0000313" key="2">
    <source>
        <dbReference type="EMBL" id="ART83430.1"/>
    </source>
</evidence>
<evidence type="ECO:0000259" key="1">
    <source>
        <dbReference type="Pfam" id="PF00350"/>
    </source>
</evidence>
<dbReference type="AlphaFoldDB" id="A0A1Y0D7D3"/>
<dbReference type="SUPFAM" id="SSF52540">
    <property type="entry name" value="P-loop containing nucleoside triphosphate hydrolases"/>
    <property type="match status" value="1"/>
</dbReference>
<protein>
    <recommendedName>
        <fullName evidence="1">Dynamin N-terminal domain-containing protein</fullName>
    </recommendedName>
</protein>
<dbReference type="GO" id="GO:0002098">
    <property type="term" value="P:tRNA wobble uridine modification"/>
    <property type="evidence" value="ECO:0007669"/>
    <property type="project" value="TreeGrafter"/>
</dbReference>
<keyword evidence="3" id="KW-1185">Reference proteome</keyword>
<sequence>MTTSIINASITTAAPLEANTEAFASRQQLMALFAGVAEQFAQAKLTVTEQELQLNAGLQQLDGALQQAMASGKANGLSADHPLQQHFNGLLAQCADTQQQWLSQVQQHEKGTEFREQLGDSLLVFVYGKVKAGKSSLSNYIAAGASQPTPAQMQAAYQQGLQLAQAEASGMNTDQGDFRQGFSVDRQECTDAIQYFTLPGLTWVDSPGLHSKNPANGELSRQYARSADLIIYMMSAANPGRGSDLQEVAELLQLNKPLLVLITGCDEIELDEDEQGQLSKRQVMYSQEKRDQQVAFVQQQLAEVCAHNPAHRELLRSAVLPVSVHMAERAQTHAEFADSGMQQLLSQLQQIAAGESVQLKQQTPRNNLTAFCQRLTLSVAQLDQQVGALNQACASFKQQVQQQEPVLVSQLQYHLHHCLQQQMRNYSGNNQALSQAMNKALQQHLGSLIDQALTKQLGDLSTAVDQALRFNPDVTLPGFSARFEKCSIPVTHHGRKTLSRLAGGLGGALLGFFVGGPAGALVGGSAGLAAGDSLSGSAQSTREVSIPDGDNRDEIMAAAQQLFDEQARRAVALCYGQPLLSALATLQHSAQHSKQALAEFQRCLAQL</sequence>
<name>A0A1Y0D7D3_9GAMM</name>
<dbReference type="RefSeq" id="WP_087037985.1">
    <property type="nucleotide sequence ID" value="NZ_CP021377.1"/>
</dbReference>
<evidence type="ECO:0000313" key="3">
    <source>
        <dbReference type="Proteomes" id="UP000243937"/>
    </source>
</evidence>
<dbReference type="PANTHER" id="PTHR42714">
    <property type="entry name" value="TRNA MODIFICATION GTPASE GTPBP3"/>
    <property type="match status" value="1"/>
</dbReference>
<dbReference type="KEGG" id="opf:CBP31_13030"/>
<dbReference type="GO" id="GO:0005737">
    <property type="term" value="C:cytoplasm"/>
    <property type="evidence" value="ECO:0007669"/>
    <property type="project" value="TreeGrafter"/>
</dbReference>
<dbReference type="InterPro" id="IPR027417">
    <property type="entry name" value="P-loop_NTPase"/>
</dbReference>
<organism evidence="2 3">
    <name type="scientific">Oceanisphaera profunda</name>
    <dbReference type="NCBI Taxonomy" id="1416627"/>
    <lineage>
        <taxon>Bacteria</taxon>
        <taxon>Pseudomonadati</taxon>
        <taxon>Pseudomonadota</taxon>
        <taxon>Gammaproteobacteria</taxon>
        <taxon>Aeromonadales</taxon>
        <taxon>Aeromonadaceae</taxon>
        <taxon>Oceanisphaera</taxon>
    </lineage>
</organism>
<dbReference type="Proteomes" id="UP000243937">
    <property type="component" value="Chromosome"/>
</dbReference>
<feature type="domain" description="Dynamin N-terminal" evidence="1">
    <location>
        <begin position="193"/>
        <end position="258"/>
    </location>
</feature>
<accession>A0A1Y0D7D3</accession>
<dbReference type="EMBL" id="CP021377">
    <property type="protein sequence ID" value="ART83430.1"/>
    <property type="molecule type" value="Genomic_DNA"/>
</dbReference>
<dbReference type="Pfam" id="PF00350">
    <property type="entry name" value="Dynamin_N"/>
    <property type="match status" value="1"/>
</dbReference>
<dbReference type="OrthoDB" id="7230468at2"/>
<proteinExistence type="predicted"/>
<dbReference type="InterPro" id="IPR045063">
    <property type="entry name" value="Dynamin_N"/>
</dbReference>
<gene>
    <name evidence="2" type="ORF">CBP31_13030</name>
</gene>
<reference evidence="2 3" key="1">
    <citation type="journal article" date="2014" name="Int. J. Syst. Evol. Microbiol.">
        <title>Oceanisphaera profunda sp. nov., a marine bacterium isolated from deep-sea sediment, and emended description of the genus Oceanisphaera.</title>
        <authorList>
            <person name="Xu Z."/>
            <person name="Zhang X.Y."/>
            <person name="Su H.N."/>
            <person name="Yu Z.C."/>
            <person name="Liu C."/>
            <person name="Li H."/>
            <person name="Chen X.L."/>
            <person name="Song X.Y."/>
            <person name="Xie B.B."/>
            <person name="Qin Q.L."/>
            <person name="Zhou B.C."/>
            <person name="Shi M."/>
            <person name="Huang Y."/>
            <person name="Zhang Y.Z."/>
        </authorList>
    </citation>
    <scope>NUCLEOTIDE SEQUENCE [LARGE SCALE GENOMIC DNA]</scope>
    <source>
        <strain evidence="2 3">SM1222</strain>
    </source>
</reference>
<dbReference type="GO" id="GO:0030488">
    <property type="term" value="P:tRNA methylation"/>
    <property type="evidence" value="ECO:0007669"/>
    <property type="project" value="TreeGrafter"/>
</dbReference>
<dbReference type="Gene3D" id="3.40.50.300">
    <property type="entry name" value="P-loop containing nucleotide triphosphate hydrolases"/>
    <property type="match status" value="1"/>
</dbReference>